<dbReference type="InterPro" id="IPR028082">
    <property type="entry name" value="Peripla_BP_I"/>
</dbReference>
<dbReference type="SUPFAM" id="SSF47413">
    <property type="entry name" value="lambda repressor-like DNA-binding domains"/>
    <property type="match status" value="1"/>
</dbReference>
<dbReference type="Proteomes" id="UP000196573">
    <property type="component" value="Unassembled WGS sequence"/>
</dbReference>
<keyword evidence="2" id="KW-0238">DNA-binding</keyword>
<dbReference type="InterPro" id="IPR000843">
    <property type="entry name" value="HTH_LacI"/>
</dbReference>
<organism evidence="5 6">
    <name type="scientific">Parendozoicomonas haliclonae</name>
    <dbReference type="NCBI Taxonomy" id="1960125"/>
    <lineage>
        <taxon>Bacteria</taxon>
        <taxon>Pseudomonadati</taxon>
        <taxon>Pseudomonadota</taxon>
        <taxon>Gammaproteobacteria</taxon>
        <taxon>Oceanospirillales</taxon>
        <taxon>Endozoicomonadaceae</taxon>
        <taxon>Parendozoicomonas</taxon>
    </lineage>
</organism>
<dbReference type="GO" id="GO:0000976">
    <property type="term" value="F:transcription cis-regulatory region binding"/>
    <property type="evidence" value="ECO:0007669"/>
    <property type="project" value="TreeGrafter"/>
</dbReference>
<reference evidence="5 6" key="1">
    <citation type="submission" date="2017-03" db="EMBL/GenBank/DDBJ databases">
        <authorList>
            <person name="Afonso C.L."/>
            <person name="Miller P.J."/>
            <person name="Scott M.A."/>
            <person name="Spackman E."/>
            <person name="Goraichik I."/>
            <person name="Dimitrov K.M."/>
            <person name="Suarez D.L."/>
            <person name="Swayne D.E."/>
        </authorList>
    </citation>
    <scope>NUCLEOTIDE SEQUENCE [LARGE SCALE GENOMIC DNA]</scope>
    <source>
        <strain evidence="5">SB41UT1</strain>
    </source>
</reference>
<dbReference type="Gene3D" id="3.40.50.2300">
    <property type="match status" value="2"/>
</dbReference>
<evidence type="ECO:0000313" key="5">
    <source>
        <dbReference type="EMBL" id="SMA44014.1"/>
    </source>
</evidence>
<dbReference type="InterPro" id="IPR046335">
    <property type="entry name" value="LacI/GalR-like_sensor"/>
</dbReference>
<dbReference type="Gene3D" id="1.10.260.40">
    <property type="entry name" value="lambda repressor-like DNA-binding domains"/>
    <property type="match status" value="1"/>
</dbReference>
<dbReference type="PANTHER" id="PTHR30146:SF154">
    <property type="entry name" value="TRANSCRIPTION REGULATOR, MEMBER OF GALR FAMILY"/>
    <property type="match status" value="1"/>
</dbReference>
<keyword evidence="3" id="KW-0804">Transcription</keyword>
<dbReference type="SMART" id="SM00354">
    <property type="entry name" value="HTH_LACI"/>
    <property type="match status" value="1"/>
</dbReference>
<dbReference type="OrthoDB" id="5681588at2"/>
<sequence>MSKRKSAGQSTILQVAAQAGLSIATVSRVLNGGKYVAESTREKVLQAAAELNYQPNYMARQLHGMDDFVVAVILGMDLGTISPFALKVYEVLKGELQKQGYRVKRAQFSPDGELLTAARAYVGIGLHYSDARYQEVMSQEEPFVAIGDVQKDGYWVASNDHQGGYLSTRHLLDNGCRTIYYVCLHSDHEVSALRYQGYREAMHDAGLIPSEAIEIVTDTGLPALDSYRRIRGLLESGLRPDAFVAFSDIVAAGISMALADTGRKVPEDVQVVGYDGIDDDRYHSLTTIRQDIEGIAAQATALVMDAIKKEAPRGSYLDVILRPGQTTRLIC</sequence>
<evidence type="ECO:0000313" key="6">
    <source>
        <dbReference type="Proteomes" id="UP000196573"/>
    </source>
</evidence>
<feature type="domain" description="HTH lacI-type" evidence="4">
    <location>
        <begin position="10"/>
        <end position="64"/>
    </location>
</feature>
<keyword evidence="1" id="KW-0805">Transcription regulation</keyword>
<dbReference type="Pfam" id="PF13377">
    <property type="entry name" value="Peripla_BP_3"/>
    <property type="match status" value="1"/>
</dbReference>
<dbReference type="Pfam" id="PF00356">
    <property type="entry name" value="LacI"/>
    <property type="match status" value="1"/>
</dbReference>
<dbReference type="PANTHER" id="PTHR30146">
    <property type="entry name" value="LACI-RELATED TRANSCRIPTIONAL REPRESSOR"/>
    <property type="match status" value="1"/>
</dbReference>
<dbReference type="PROSITE" id="PS50932">
    <property type="entry name" value="HTH_LACI_2"/>
    <property type="match status" value="1"/>
</dbReference>
<dbReference type="InterPro" id="IPR010982">
    <property type="entry name" value="Lambda_DNA-bd_dom_sf"/>
</dbReference>
<name>A0A1X7AII3_9GAMM</name>
<dbReference type="AlphaFoldDB" id="A0A1X7AII3"/>
<proteinExistence type="predicted"/>
<gene>
    <name evidence="5" type="primary">purR</name>
    <name evidence="5" type="ORF">EHSB41UT_01712</name>
</gene>
<dbReference type="GO" id="GO:0003700">
    <property type="term" value="F:DNA-binding transcription factor activity"/>
    <property type="evidence" value="ECO:0007669"/>
    <property type="project" value="TreeGrafter"/>
</dbReference>
<protein>
    <submittedName>
        <fullName evidence="5">HTH-type transcriptional repressor PurR</fullName>
    </submittedName>
</protein>
<dbReference type="CDD" id="cd01392">
    <property type="entry name" value="HTH_LacI"/>
    <property type="match status" value="1"/>
</dbReference>
<accession>A0A1X7AII3</accession>
<evidence type="ECO:0000256" key="2">
    <source>
        <dbReference type="ARBA" id="ARBA00023125"/>
    </source>
</evidence>
<dbReference type="CDD" id="cd06267">
    <property type="entry name" value="PBP1_LacI_sugar_binding-like"/>
    <property type="match status" value="1"/>
</dbReference>
<dbReference type="RefSeq" id="WP_087108813.1">
    <property type="nucleotide sequence ID" value="NZ_CBCSCN010000008.1"/>
</dbReference>
<keyword evidence="6" id="KW-1185">Reference proteome</keyword>
<evidence type="ECO:0000259" key="4">
    <source>
        <dbReference type="PROSITE" id="PS50932"/>
    </source>
</evidence>
<dbReference type="SUPFAM" id="SSF53822">
    <property type="entry name" value="Periplasmic binding protein-like I"/>
    <property type="match status" value="1"/>
</dbReference>
<dbReference type="EMBL" id="FWPT01000003">
    <property type="protein sequence ID" value="SMA44014.1"/>
    <property type="molecule type" value="Genomic_DNA"/>
</dbReference>
<evidence type="ECO:0000256" key="1">
    <source>
        <dbReference type="ARBA" id="ARBA00023015"/>
    </source>
</evidence>
<evidence type="ECO:0000256" key="3">
    <source>
        <dbReference type="ARBA" id="ARBA00023163"/>
    </source>
</evidence>